<keyword evidence="6" id="KW-1185">Reference proteome</keyword>
<protein>
    <recommendedName>
        <fullName evidence="4">Timeless N-terminal domain-containing protein</fullName>
    </recommendedName>
</protein>
<evidence type="ECO:0000259" key="4">
    <source>
        <dbReference type="Pfam" id="PF04821"/>
    </source>
</evidence>
<dbReference type="PANTHER" id="PTHR22940">
    <property type="entry name" value="TIMEOUT/TIMELESS-2"/>
    <property type="match status" value="1"/>
</dbReference>
<evidence type="ECO:0000256" key="1">
    <source>
        <dbReference type="ARBA" id="ARBA00004123"/>
    </source>
</evidence>
<evidence type="ECO:0000256" key="2">
    <source>
        <dbReference type="ARBA" id="ARBA00023242"/>
    </source>
</evidence>
<feature type="domain" description="Timeless N-terminal" evidence="4">
    <location>
        <begin position="74"/>
        <end position="247"/>
    </location>
</feature>
<proteinExistence type="predicted"/>
<dbReference type="OrthoDB" id="310853at2759"/>
<sequence length="599" mass="70147">MLTKAYSESAISKTRVYKWYKSFQDGREDVEDDERPERTSTLTTDINMEKRGRPILDLIYVGQFGVLEHTKNKRHLSLYTVHLSQEHHVIAAIVQGDFKDNFVLQDSGERGDENSLIIERILILIRNILYVPADPMAEKRTDNDASVHDQVLWALHQSGMLDIMLYMTSSSAEQAYYMHLLEILSFMLREQKASELASAALQRSQNEKMRDEAELLSIRNRENNQKRLKVKAYTGTRHSRFGGTYVVKTMKGIGDNDLVYHKPLSKALNFDVDKKKPKTPKNRLPMQGCLNERRSAFSVRLFLKEFCVEFLNGAYNTMMYHAKDNLSRSKAQAHDESYYLWAIRFFMEFNRCYKFEVKLVSETMSVQAFHYVQQQSENYFDLITTDKKKFRLWSRRLHLALLAYRELFATLLLMDKSTDKAVRDSSRVLKSNIFYVLEYREFVLTLLVNYDELKMSDVYLKDLIETQHIFLKMLEAFCKQGTVMFQKKGRAKKKKKQKALEVEVFQNNGIDLSINKWVVVSYDKNFFPGVVCSLNSQDYKIKALKNIGENKYIWPLPEDKIWYCKTDILFNISPPIKVTKRPLPLDVKDWNLLTSISND</sequence>
<dbReference type="InterPro" id="IPR044998">
    <property type="entry name" value="Timeless"/>
</dbReference>
<dbReference type="GO" id="GO:0043111">
    <property type="term" value="P:replication fork arrest"/>
    <property type="evidence" value="ECO:0007669"/>
    <property type="project" value="TreeGrafter"/>
</dbReference>
<dbReference type="EMBL" id="OV121134">
    <property type="protein sequence ID" value="CAH0553862.1"/>
    <property type="molecule type" value="Genomic_DNA"/>
</dbReference>
<dbReference type="GO" id="GO:0006281">
    <property type="term" value="P:DNA repair"/>
    <property type="evidence" value="ECO:0007669"/>
    <property type="project" value="TreeGrafter"/>
</dbReference>
<dbReference type="Pfam" id="PF04821">
    <property type="entry name" value="TIMELESS"/>
    <property type="match status" value="1"/>
</dbReference>
<evidence type="ECO:0000256" key="3">
    <source>
        <dbReference type="ARBA" id="ARBA00023306"/>
    </source>
</evidence>
<dbReference type="GO" id="GO:0000076">
    <property type="term" value="P:DNA replication checkpoint signaling"/>
    <property type="evidence" value="ECO:0007669"/>
    <property type="project" value="TreeGrafter"/>
</dbReference>
<dbReference type="GO" id="GO:0031298">
    <property type="term" value="C:replication fork protection complex"/>
    <property type="evidence" value="ECO:0007669"/>
    <property type="project" value="TreeGrafter"/>
</dbReference>
<gene>
    <name evidence="5" type="ORF">MELIAE_LOCUS5754</name>
</gene>
<reference evidence="5" key="1">
    <citation type="submission" date="2021-12" db="EMBL/GenBank/DDBJ databases">
        <authorList>
            <person name="King R."/>
        </authorList>
    </citation>
    <scope>NUCLEOTIDE SEQUENCE</scope>
</reference>
<dbReference type="InterPro" id="IPR006906">
    <property type="entry name" value="Timeless_N"/>
</dbReference>
<comment type="subcellular location">
    <subcellularLocation>
        <location evidence="1">Nucleus</location>
    </subcellularLocation>
</comment>
<dbReference type="PANTHER" id="PTHR22940:SF4">
    <property type="entry name" value="PROTEIN TIMELESS HOMOLOG"/>
    <property type="match status" value="1"/>
</dbReference>
<evidence type="ECO:0000313" key="6">
    <source>
        <dbReference type="Proteomes" id="UP001154078"/>
    </source>
</evidence>
<dbReference type="Proteomes" id="UP001154078">
    <property type="component" value="Chromosome 3"/>
</dbReference>
<dbReference type="AlphaFoldDB" id="A0A9P0FFE1"/>
<name>A0A9P0FFE1_BRAAE</name>
<keyword evidence="2" id="KW-0539">Nucleus</keyword>
<dbReference type="GO" id="GO:0003677">
    <property type="term" value="F:DNA binding"/>
    <property type="evidence" value="ECO:0007669"/>
    <property type="project" value="TreeGrafter"/>
</dbReference>
<accession>A0A9P0FFE1</accession>
<keyword evidence="3" id="KW-0131">Cell cycle</keyword>
<evidence type="ECO:0000313" key="5">
    <source>
        <dbReference type="EMBL" id="CAH0553862.1"/>
    </source>
</evidence>
<organism evidence="5 6">
    <name type="scientific">Brassicogethes aeneus</name>
    <name type="common">Rape pollen beetle</name>
    <name type="synonym">Meligethes aeneus</name>
    <dbReference type="NCBI Taxonomy" id="1431903"/>
    <lineage>
        <taxon>Eukaryota</taxon>
        <taxon>Metazoa</taxon>
        <taxon>Ecdysozoa</taxon>
        <taxon>Arthropoda</taxon>
        <taxon>Hexapoda</taxon>
        <taxon>Insecta</taxon>
        <taxon>Pterygota</taxon>
        <taxon>Neoptera</taxon>
        <taxon>Endopterygota</taxon>
        <taxon>Coleoptera</taxon>
        <taxon>Polyphaga</taxon>
        <taxon>Cucujiformia</taxon>
        <taxon>Nitidulidae</taxon>
        <taxon>Meligethinae</taxon>
        <taxon>Brassicogethes</taxon>
    </lineage>
</organism>
<dbReference type="GO" id="GO:0009649">
    <property type="term" value="P:entrainment of circadian clock"/>
    <property type="evidence" value="ECO:0007669"/>
    <property type="project" value="TreeGrafter"/>
</dbReference>